<reference evidence="8 9" key="1">
    <citation type="journal article" date="2012" name="PLoS Pathog.">
        <title>Diverse lifestyles and strategies of plant pathogenesis encoded in the genomes of eighteen Dothideomycetes fungi.</title>
        <authorList>
            <person name="Ohm R.A."/>
            <person name="Feau N."/>
            <person name="Henrissat B."/>
            <person name="Schoch C.L."/>
            <person name="Horwitz B.A."/>
            <person name="Barry K.W."/>
            <person name="Condon B.J."/>
            <person name="Copeland A.C."/>
            <person name="Dhillon B."/>
            <person name="Glaser F."/>
            <person name="Hesse C.N."/>
            <person name="Kosti I."/>
            <person name="LaButti K."/>
            <person name="Lindquist E.A."/>
            <person name="Lucas S."/>
            <person name="Salamov A.A."/>
            <person name="Bradshaw R.E."/>
            <person name="Ciuffetti L."/>
            <person name="Hamelin R.C."/>
            <person name="Kema G.H.J."/>
            <person name="Lawrence C."/>
            <person name="Scott J.A."/>
            <person name="Spatafora J.W."/>
            <person name="Turgeon B.G."/>
            <person name="de Wit P.J.G.M."/>
            <person name="Zhong S."/>
            <person name="Goodwin S.B."/>
            <person name="Grigoriev I.V."/>
        </authorList>
    </citation>
    <scope>NUCLEOTIDE SEQUENCE [LARGE SCALE GENOMIC DNA]</scope>
    <source>
        <strain evidence="8 9">CIRAD86</strain>
    </source>
</reference>
<evidence type="ECO:0000256" key="5">
    <source>
        <dbReference type="ARBA" id="ARBA00023242"/>
    </source>
</evidence>
<evidence type="ECO:0000313" key="8">
    <source>
        <dbReference type="EMBL" id="EME78984.1"/>
    </source>
</evidence>
<dbReference type="KEGG" id="pfj:MYCFIDRAFT_79880"/>
<dbReference type="GO" id="GO:0003677">
    <property type="term" value="F:DNA binding"/>
    <property type="evidence" value="ECO:0007669"/>
    <property type="project" value="InterPro"/>
</dbReference>
<dbReference type="GO" id="GO:0000981">
    <property type="term" value="F:DNA-binding transcription factor activity, RNA polymerase II-specific"/>
    <property type="evidence" value="ECO:0007669"/>
    <property type="project" value="InterPro"/>
</dbReference>
<evidence type="ECO:0000256" key="4">
    <source>
        <dbReference type="ARBA" id="ARBA00023163"/>
    </source>
</evidence>
<feature type="domain" description="Zn(2)-C6 fungal-type" evidence="7">
    <location>
        <begin position="4"/>
        <end position="34"/>
    </location>
</feature>
<feature type="compositionally biased region" description="Polar residues" evidence="6">
    <location>
        <begin position="76"/>
        <end position="87"/>
    </location>
</feature>
<protein>
    <recommendedName>
        <fullName evidence="7">Zn(2)-C6 fungal-type domain-containing protein</fullName>
    </recommendedName>
</protein>
<keyword evidence="4" id="KW-0804">Transcription</keyword>
<dbReference type="GO" id="GO:0005634">
    <property type="term" value="C:nucleus"/>
    <property type="evidence" value="ECO:0007669"/>
    <property type="project" value="UniProtKB-SubCell"/>
</dbReference>
<dbReference type="SMART" id="SM00066">
    <property type="entry name" value="GAL4"/>
    <property type="match status" value="1"/>
</dbReference>
<dbReference type="eggNOG" id="ENOG502RXKS">
    <property type="taxonomic scope" value="Eukaryota"/>
</dbReference>
<dbReference type="Gene3D" id="4.10.240.10">
    <property type="entry name" value="Zn(2)-C6 fungal-type DNA-binding domain"/>
    <property type="match status" value="1"/>
</dbReference>
<comment type="subcellular location">
    <subcellularLocation>
        <location evidence="1">Nucleus</location>
    </subcellularLocation>
</comment>
<dbReference type="InterPro" id="IPR007219">
    <property type="entry name" value="XnlR_reg_dom"/>
</dbReference>
<keyword evidence="3" id="KW-0805">Transcription regulation</keyword>
<dbReference type="Pfam" id="PF04082">
    <property type="entry name" value="Fungal_trans"/>
    <property type="match status" value="1"/>
</dbReference>
<dbReference type="GO" id="GO:0008270">
    <property type="term" value="F:zinc ion binding"/>
    <property type="evidence" value="ECO:0007669"/>
    <property type="project" value="InterPro"/>
</dbReference>
<evidence type="ECO:0000259" key="7">
    <source>
        <dbReference type="PROSITE" id="PS50048"/>
    </source>
</evidence>
<evidence type="ECO:0000256" key="1">
    <source>
        <dbReference type="ARBA" id="ARBA00004123"/>
    </source>
</evidence>
<evidence type="ECO:0000256" key="6">
    <source>
        <dbReference type="SAM" id="MobiDB-lite"/>
    </source>
</evidence>
<evidence type="ECO:0000313" key="9">
    <source>
        <dbReference type="Proteomes" id="UP000016932"/>
    </source>
</evidence>
<evidence type="ECO:0000256" key="3">
    <source>
        <dbReference type="ARBA" id="ARBA00023015"/>
    </source>
</evidence>
<dbReference type="InterPro" id="IPR001138">
    <property type="entry name" value="Zn2Cys6_DnaBD"/>
</dbReference>
<dbReference type="CDD" id="cd00067">
    <property type="entry name" value="GAL4"/>
    <property type="match status" value="1"/>
</dbReference>
<dbReference type="GO" id="GO:0006351">
    <property type="term" value="P:DNA-templated transcription"/>
    <property type="evidence" value="ECO:0007669"/>
    <property type="project" value="InterPro"/>
</dbReference>
<accession>M2ZIP2</accession>
<dbReference type="HOGENOM" id="CLU_032655_0_0_1"/>
<dbReference type="InterPro" id="IPR050815">
    <property type="entry name" value="TF_fung"/>
</dbReference>
<dbReference type="AlphaFoldDB" id="M2ZIP2"/>
<dbReference type="RefSeq" id="XP_007929824.1">
    <property type="nucleotide sequence ID" value="XM_007931633.1"/>
</dbReference>
<dbReference type="PANTHER" id="PTHR47338">
    <property type="entry name" value="ZN(II)2CYS6 TRANSCRIPTION FACTOR (EUROFUNG)-RELATED"/>
    <property type="match status" value="1"/>
</dbReference>
<feature type="region of interest" description="Disordered" evidence="6">
    <location>
        <begin position="69"/>
        <end position="91"/>
    </location>
</feature>
<organism evidence="8 9">
    <name type="scientific">Pseudocercospora fijiensis (strain CIRAD86)</name>
    <name type="common">Black leaf streak disease fungus</name>
    <name type="synonym">Mycosphaerella fijiensis</name>
    <dbReference type="NCBI Taxonomy" id="383855"/>
    <lineage>
        <taxon>Eukaryota</taxon>
        <taxon>Fungi</taxon>
        <taxon>Dikarya</taxon>
        <taxon>Ascomycota</taxon>
        <taxon>Pezizomycotina</taxon>
        <taxon>Dothideomycetes</taxon>
        <taxon>Dothideomycetidae</taxon>
        <taxon>Mycosphaerellales</taxon>
        <taxon>Mycosphaerellaceae</taxon>
        <taxon>Pseudocercospora</taxon>
    </lineage>
</organism>
<dbReference type="OrthoDB" id="3862662at2759"/>
<keyword evidence="2" id="KW-0479">Metal-binding</keyword>
<dbReference type="VEuPathDB" id="FungiDB:MYCFIDRAFT_79880"/>
<sequence>MQTRCNACRQRKTACDGAQPRCGLCLRSQFQCEYTARSRAPGLRAGYVSQLEQRIEQLEGRLAQVEARLDHAASHASASNGTGTVQDGSRRSMEGEAIPMPMVDNDNAIENDAVPAHEHTRADAARETSSSPSQSFVPKPLLSEAIEVWFRECHPWFPILHQPSFVRIVEQPDIVVPRERELVVLAITLATAGRLRDTSLDQARAQQWRHELMASVLTRAVAHASLDSIHALLILSTLSYGEGRLMEAWNLLAIGRRIGAHLSLDIMTDQTAPMATTPTALRRLPKHTNLVIAHEEKIRAFWMTRMLDNISVIGARYEAGSATLPGDPLLPCSDSFWASPNIILNESQVRPFGYCSAFSLCIILAVSELSYVHQFLRKPVNMANFEERDAWQSEAQQIDERLTAWRDEFVAAFFRLANAEYAQHDRPEMDSSPCPHGVEQVVEPWAFASNRCVYASENTAFKIRQMHEDELINCHPHLVFSIFVAARFYIVHSKALDANVPTNLHSLAFALHTCGKRWPLARLFEHIIRVAVAEYRTPIALSTVPKEFYDLRLTTFEIAESLIDWAQGPGSHEAADLESIQPHAATAFRPMAIDALA</sequence>
<dbReference type="SUPFAM" id="SSF57701">
    <property type="entry name" value="Zn2/Cys6 DNA-binding domain"/>
    <property type="match status" value="1"/>
</dbReference>
<keyword evidence="9" id="KW-1185">Reference proteome</keyword>
<dbReference type="GeneID" id="19341641"/>
<dbReference type="PANTHER" id="PTHR47338:SF20">
    <property type="entry name" value="ZN(II)2CYS6 TRANSCRIPTION FACTOR (EUROFUNG)"/>
    <property type="match status" value="1"/>
</dbReference>
<keyword evidence="5" id="KW-0539">Nucleus</keyword>
<dbReference type="CDD" id="cd12148">
    <property type="entry name" value="fungal_TF_MHR"/>
    <property type="match status" value="1"/>
</dbReference>
<proteinExistence type="predicted"/>
<dbReference type="Proteomes" id="UP000016932">
    <property type="component" value="Unassembled WGS sequence"/>
</dbReference>
<dbReference type="EMBL" id="KB446562">
    <property type="protein sequence ID" value="EME78984.1"/>
    <property type="molecule type" value="Genomic_DNA"/>
</dbReference>
<dbReference type="PROSITE" id="PS50048">
    <property type="entry name" value="ZN2_CY6_FUNGAL_2"/>
    <property type="match status" value="1"/>
</dbReference>
<dbReference type="InterPro" id="IPR036864">
    <property type="entry name" value="Zn2-C6_fun-type_DNA-bd_sf"/>
</dbReference>
<evidence type="ECO:0000256" key="2">
    <source>
        <dbReference type="ARBA" id="ARBA00022723"/>
    </source>
</evidence>
<gene>
    <name evidence="8" type="ORF">MYCFIDRAFT_79880</name>
</gene>
<dbReference type="Pfam" id="PF00172">
    <property type="entry name" value="Zn_clus"/>
    <property type="match status" value="1"/>
</dbReference>
<name>M2ZIP2_PSEFD</name>